<accession>A0A0M7GAB8</accession>
<protein>
    <submittedName>
        <fullName evidence="3">Spore coat protein U</fullName>
    </submittedName>
    <submittedName>
        <fullName evidence="4">Uncharacterized secreted protein</fullName>
    </submittedName>
</protein>
<organism evidence="4 5">
    <name type="scientific">Bordetella pseudohinzii</name>
    <dbReference type="NCBI Taxonomy" id="1331258"/>
    <lineage>
        <taxon>Bacteria</taxon>
        <taxon>Pseudomonadati</taxon>
        <taxon>Pseudomonadota</taxon>
        <taxon>Betaproteobacteria</taxon>
        <taxon>Burkholderiales</taxon>
        <taxon>Alcaligenaceae</taxon>
        <taxon>Bordetella</taxon>
    </lineage>
</organism>
<dbReference type="InterPro" id="IPR053167">
    <property type="entry name" value="Spore_coat_component"/>
</dbReference>
<name>A0A0J6C3Q5_9BORD</name>
<evidence type="ECO:0000313" key="3">
    <source>
        <dbReference type="EMBL" id="ANY18356.1"/>
    </source>
</evidence>
<dbReference type="OrthoDB" id="8751277at2"/>
<dbReference type="Pfam" id="PF05229">
    <property type="entry name" value="SCPU"/>
    <property type="match status" value="1"/>
</dbReference>
<keyword evidence="3" id="KW-0167">Capsid protein</keyword>
<dbReference type="Proteomes" id="UP000053096">
    <property type="component" value="Unassembled WGS sequence"/>
</dbReference>
<feature type="chain" id="PRO_5005268349" evidence="1">
    <location>
        <begin position="26"/>
        <end position="172"/>
    </location>
</feature>
<feature type="signal peptide" evidence="1">
    <location>
        <begin position="1"/>
        <end position="25"/>
    </location>
</feature>
<dbReference type="Proteomes" id="UP000092950">
    <property type="component" value="Chromosome"/>
</dbReference>
<gene>
    <name evidence="3" type="ORF">BBN53_13640</name>
    <name evidence="4" type="ORF">ERS370011_02888</name>
</gene>
<evidence type="ECO:0000259" key="2">
    <source>
        <dbReference type="Pfam" id="PF05229"/>
    </source>
</evidence>
<evidence type="ECO:0000313" key="5">
    <source>
        <dbReference type="Proteomes" id="UP000053096"/>
    </source>
</evidence>
<dbReference type="AlphaFoldDB" id="A0A0J6C3Q5"/>
<dbReference type="PANTHER" id="PTHR37089:SF3">
    <property type="entry name" value="EXPORTED PROTEIN"/>
    <property type="match status" value="1"/>
</dbReference>
<dbReference type="InterPro" id="IPR007893">
    <property type="entry name" value="Spore_coat_U/FanG"/>
</dbReference>
<accession>A0A0J6C3Q5</accession>
<reference evidence="4 5" key="1">
    <citation type="submission" date="2015-09" db="EMBL/GenBank/DDBJ databases">
        <authorList>
            <person name="Jackson K.R."/>
            <person name="Lunt B.L."/>
            <person name="Fisher J.N.B."/>
            <person name="Gardner A.V."/>
            <person name="Bailey M.E."/>
            <person name="Deus L.M."/>
            <person name="Earl A.S."/>
            <person name="Gibby P.D."/>
            <person name="Hartmann K.A."/>
            <person name="Liu J.E."/>
            <person name="Manci A.M."/>
            <person name="Nielsen D.A."/>
            <person name="Solomon M.B."/>
            <person name="Breakwell D.P."/>
            <person name="Burnett S.H."/>
            <person name="Grose J.H."/>
        </authorList>
    </citation>
    <scope>NUCLEOTIDE SEQUENCE [LARGE SCALE GENOMIC DNA]</scope>
    <source>
        <strain evidence="4 5">2789STDY5608636</strain>
    </source>
</reference>
<dbReference type="KEGG" id="bpdz:BBN53_13640"/>
<evidence type="ECO:0000313" key="4">
    <source>
        <dbReference type="EMBL" id="CUI92218.1"/>
    </source>
</evidence>
<dbReference type="EMBL" id="CYTV01000007">
    <property type="protein sequence ID" value="CUI92218.1"/>
    <property type="molecule type" value="Genomic_DNA"/>
</dbReference>
<feature type="domain" description="Spore coat protein U/FanG" evidence="2">
    <location>
        <begin position="32"/>
        <end position="169"/>
    </location>
</feature>
<proteinExistence type="predicted"/>
<sequence>MHSFRRLSRVLAASVIAGTSSTALAQSQTTDTTFQVRISIQGTCLIVSASDVEFGSHPAAANFDIDETGTIQVQCTKDLPFTLGLDGGTTSRDPDDRAMLNASSGTSIRYKLTHDAARTQNWGNDSTSWYSGIGQGIGPAYNIALTVFARARLAGNEPVGSYLDTITATITY</sequence>
<dbReference type="SMART" id="SM00972">
    <property type="entry name" value="SCPU"/>
    <property type="match status" value="1"/>
</dbReference>
<keyword evidence="1" id="KW-0732">Signal</keyword>
<keyword evidence="6" id="KW-1185">Reference proteome</keyword>
<evidence type="ECO:0000313" key="6">
    <source>
        <dbReference type="Proteomes" id="UP000092950"/>
    </source>
</evidence>
<dbReference type="EMBL" id="CP016440">
    <property type="protein sequence ID" value="ANY18356.1"/>
    <property type="molecule type" value="Genomic_DNA"/>
</dbReference>
<dbReference type="PANTHER" id="PTHR37089">
    <property type="entry name" value="PROTEIN U-RELATED"/>
    <property type="match status" value="1"/>
</dbReference>
<keyword evidence="3" id="KW-0946">Virion</keyword>
<evidence type="ECO:0000256" key="1">
    <source>
        <dbReference type="SAM" id="SignalP"/>
    </source>
</evidence>
<reference evidence="3 6" key="2">
    <citation type="submission" date="2016-07" db="EMBL/GenBank/DDBJ databases">
        <title>Complete genome sequences of Bordetella pseudohinzii.</title>
        <authorList>
            <person name="Spilker T."/>
            <person name="Darrah R."/>
            <person name="LiPuma J.J."/>
        </authorList>
    </citation>
    <scope>NUCLEOTIDE SEQUENCE [LARGE SCALE GENOMIC DNA]</scope>
    <source>
        <strain evidence="3 6">HI4681</strain>
    </source>
</reference>